<dbReference type="InterPro" id="IPR011598">
    <property type="entry name" value="bHLH_dom"/>
</dbReference>
<dbReference type="PANTHER" id="PTHR46807">
    <property type="entry name" value="TRANSCRIPTION FACTOR PIF3"/>
    <property type="match status" value="1"/>
</dbReference>
<gene>
    <name evidence="8" type="primary">PIF3</name>
    <name evidence="8" type="ORF">CR513_61308</name>
</gene>
<dbReference type="AlphaFoldDB" id="A0A371E3C1"/>
<feature type="compositionally biased region" description="Basic and acidic residues" evidence="5">
    <location>
        <begin position="522"/>
        <end position="531"/>
    </location>
</feature>
<feature type="non-terminal residue" evidence="8">
    <location>
        <position position="1"/>
    </location>
</feature>
<dbReference type="GO" id="GO:0003700">
    <property type="term" value="F:DNA-binding transcription factor activity"/>
    <property type="evidence" value="ECO:0007669"/>
    <property type="project" value="InterPro"/>
</dbReference>
<feature type="non-terminal residue" evidence="8">
    <location>
        <position position="839"/>
    </location>
</feature>
<feature type="compositionally biased region" description="Basic and acidic residues" evidence="5">
    <location>
        <begin position="556"/>
        <end position="571"/>
    </location>
</feature>
<evidence type="ECO:0000256" key="3">
    <source>
        <dbReference type="ARBA" id="ARBA00023163"/>
    </source>
</evidence>
<dbReference type="GO" id="GO:0005634">
    <property type="term" value="C:nucleus"/>
    <property type="evidence" value="ECO:0007669"/>
    <property type="project" value="UniProtKB-SubCell"/>
</dbReference>
<evidence type="ECO:0000256" key="6">
    <source>
        <dbReference type="SAM" id="SignalP"/>
    </source>
</evidence>
<name>A0A371E3C1_MUCPR</name>
<dbReference type="PROSITE" id="PS50888">
    <property type="entry name" value="BHLH"/>
    <property type="match status" value="1"/>
</dbReference>
<dbReference type="CDD" id="cd11445">
    <property type="entry name" value="bHLH_AtPIF_like"/>
    <property type="match status" value="1"/>
</dbReference>
<keyword evidence="3" id="KW-0804">Transcription</keyword>
<dbReference type="InterPro" id="IPR047265">
    <property type="entry name" value="PIF1-like_bHLH"/>
</dbReference>
<feature type="region of interest" description="Disordered" evidence="5">
    <location>
        <begin position="140"/>
        <end position="173"/>
    </location>
</feature>
<dbReference type="Proteomes" id="UP000257109">
    <property type="component" value="Unassembled WGS sequence"/>
</dbReference>
<comment type="caution">
    <text evidence="8">The sequence shown here is derived from an EMBL/GenBank/DDBJ whole genome shotgun (WGS) entry which is preliminary data.</text>
</comment>
<feature type="region of interest" description="Disordered" evidence="5">
    <location>
        <begin position="522"/>
        <end position="571"/>
    </location>
</feature>
<keyword evidence="6" id="KW-0732">Signal</keyword>
<feature type="region of interest" description="Disordered" evidence="5">
    <location>
        <begin position="395"/>
        <end position="480"/>
    </location>
</feature>
<evidence type="ECO:0000313" key="8">
    <source>
        <dbReference type="EMBL" id="RDX60539.1"/>
    </source>
</evidence>
<dbReference type="PANTHER" id="PTHR46807:SF1">
    <property type="entry name" value="TRANSCRIPTION FACTOR PIF3"/>
    <property type="match status" value="1"/>
</dbReference>
<dbReference type="InterPro" id="IPR044273">
    <property type="entry name" value="PIF3-like"/>
</dbReference>
<evidence type="ECO:0000256" key="5">
    <source>
        <dbReference type="SAM" id="MobiDB-lite"/>
    </source>
</evidence>
<dbReference type="EMBL" id="QJKJ01016788">
    <property type="protein sequence ID" value="RDX60539.1"/>
    <property type="molecule type" value="Genomic_DNA"/>
</dbReference>
<dbReference type="STRING" id="157652.A0A371E3C1"/>
<accession>A0A371E3C1</accession>
<dbReference type="GO" id="GO:0010017">
    <property type="term" value="P:red or far-red light signaling pathway"/>
    <property type="evidence" value="ECO:0007669"/>
    <property type="project" value="UniProtKB-ARBA"/>
</dbReference>
<evidence type="ECO:0000259" key="7">
    <source>
        <dbReference type="PROSITE" id="PS50888"/>
    </source>
</evidence>
<dbReference type="Gene3D" id="4.10.280.10">
    <property type="entry name" value="Helix-loop-helix DNA-binding domain"/>
    <property type="match status" value="1"/>
</dbReference>
<comment type="subcellular location">
    <subcellularLocation>
        <location evidence="1">Nucleus</location>
    </subcellularLocation>
</comment>
<dbReference type="OrthoDB" id="690068at2759"/>
<feature type="domain" description="BHLH" evidence="7">
    <location>
        <begin position="556"/>
        <end position="605"/>
    </location>
</feature>
<evidence type="ECO:0000256" key="1">
    <source>
        <dbReference type="ARBA" id="ARBA00004123"/>
    </source>
</evidence>
<dbReference type="GO" id="GO:0046983">
    <property type="term" value="F:protein dimerization activity"/>
    <property type="evidence" value="ECO:0007669"/>
    <property type="project" value="InterPro"/>
</dbReference>
<keyword evidence="4" id="KW-0539">Nucleus</keyword>
<dbReference type="FunFam" id="4.10.280.10:FF:000004">
    <property type="entry name" value="Basic helix-loop-helix transcription factor"/>
    <property type="match status" value="1"/>
</dbReference>
<reference evidence="8" key="1">
    <citation type="submission" date="2018-05" db="EMBL/GenBank/DDBJ databases">
        <title>Draft genome of Mucuna pruriens seed.</title>
        <authorList>
            <person name="Nnadi N.E."/>
            <person name="Vos R."/>
            <person name="Hasami M.H."/>
            <person name="Devisetty U.K."/>
            <person name="Aguiy J.C."/>
        </authorList>
    </citation>
    <scope>NUCLEOTIDE SEQUENCE [LARGE SCALE GENOMIC DNA]</scope>
    <source>
        <strain evidence="8">JCA_2017</strain>
    </source>
</reference>
<sequence length="839" mass="90479">TVLSSALLLCKSFAAFCVHLGHSTASEILGILFLRAETQSLRPQRLLFDNFPVENLVGHASRGAQEENTGFQPEIIRVTWVSLDLSRESVSLLSMELNWALYRLAREKLGQETNSTRAPDQCSSPENDFFELVWENGQISSQGQSSRVRRSPPCRSLPSHCLPSHSPKGRDKDVGYGANTRMGKFGDLDPGLNEIPMSVPSSEVDFCQDEDVLPWSDYTTMDGSLQHEYGSDFLPASNSFTLLDKKSNGNMAFRDSHKTCEEQGNVFKGSSAEQVETARPKASTSQLYPPSLHQCETSFVCARSRTSDITENNNTSNANQDAPYGEITHILSSSTDFSSVKVAKQDPPMPSNGSSSTVMNFSHFARPAAIVRANLQNISFKSGLSSARSDSMEIKNKGAAATSSNPPESILVDSSGESSKEPIMHCQQQVEEQSKVDLNSLQPKSVEQNAVPPKQSEPACKERGTKIDQTPNKVLGDSGAKGQIAAEKCIEPVVASSSVCSGNDADRGSDEPIKILKRKRKNIEDSECHSEDVEEESVGVKKAASGRGGPGSKRSRAAEVHNQSERRRRDRINEKMRALQELIPNCNKVDKASMLDEAIEYLKTLQLQVQIMSMGAGLYMPPMMLPAGMQHMHAPHMAPFSPMGVGMHMGFGMGYGMGMPDMNGGSSRFPMIQVPQMQGTHIPVANMSGPTALHGMARPNTPGFGLPGQGHPMPTPQVPVFPFSGGPLMNSSAVGLHASVETVDSASVSGLNDQMPNVEPQVKQSTAGRDSTNQMPTQCEAAAVGFEQSPLVHSSGHASESNENGAVNPGPVMIDKTVANGSSKNLSPIVTQDIIFQSS</sequence>
<proteinExistence type="predicted"/>
<evidence type="ECO:0000256" key="4">
    <source>
        <dbReference type="ARBA" id="ARBA00023242"/>
    </source>
</evidence>
<evidence type="ECO:0000313" key="9">
    <source>
        <dbReference type="Proteomes" id="UP000257109"/>
    </source>
</evidence>
<feature type="compositionally biased region" description="Polar residues" evidence="5">
    <location>
        <begin position="426"/>
        <end position="448"/>
    </location>
</feature>
<keyword evidence="9" id="KW-1185">Reference proteome</keyword>
<dbReference type="SUPFAM" id="SSF47459">
    <property type="entry name" value="HLH, helix-loop-helix DNA-binding domain"/>
    <property type="match status" value="1"/>
</dbReference>
<feature type="compositionally biased region" description="Low complexity" evidence="5">
    <location>
        <begin position="153"/>
        <end position="166"/>
    </location>
</feature>
<feature type="chain" id="PRO_5016687121" evidence="6">
    <location>
        <begin position="26"/>
        <end position="839"/>
    </location>
</feature>
<feature type="signal peptide" evidence="6">
    <location>
        <begin position="1"/>
        <end position="25"/>
    </location>
</feature>
<dbReference type="InterPro" id="IPR036638">
    <property type="entry name" value="HLH_DNA-bd_sf"/>
</dbReference>
<dbReference type="Pfam" id="PF00010">
    <property type="entry name" value="HLH"/>
    <property type="match status" value="1"/>
</dbReference>
<keyword evidence="2" id="KW-0805">Transcription regulation</keyword>
<dbReference type="SMART" id="SM00353">
    <property type="entry name" value="HLH"/>
    <property type="match status" value="1"/>
</dbReference>
<protein>
    <submittedName>
        <fullName evidence="8">Transcription factor PIF3</fullName>
    </submittedName>
</protein>
<organism evidence="8 9">
    <name type="scientific">Mucuna pruriens</name>
    <name type="common">Velvet bean</name>
    <name type="synonym">Dolichos pruriens</name>
    <dbReference type="NCBI Taxonomy" id="157652"/>
    <lineage>
        <taxon>Eukaryota</taxon>
        <taxon>Viridiplantae</taxon>
        <taxon>Streptophyta</taxon>
        <taxon>Embryophyta</taxon>
        <taxon>Tracheophyta</taxon>
        <taxon>Spermatophyta</taxon>
        <taxon>Magnoliopsida</taxon>
        <taxon>eudicotyledons</taxon>
        <taxon>Gunneridae</taxon>
        <taxon>Pentapetalae</taxon>
        <taxon>rosids</taxon>
        <taxon>fabids</taxon>
        <taxon>Fabales</taxon>
        <taxon>Fabaceae</taxon>
        <taxon>Papilionoideae</taxon>
        <taxon>50 kb inversion clade</taxon>
        <taxon>NPAAA clade</taxon>
        <taxon>indigoferoid/millettioid clade</taxon>
        <taxon>Phaseoleae</taxon>
        <taxon>Mucuna</taxon>
    </lineage>
</organism>
<evidence type="ECO:0000256" key="2">
    <source>
        <dbReference type="ARBA" id="ARBA00023015"/>
    </source>
</evidence>